<name>A0A8J2SKW9_9STRA</name>
<evidence type="ECO:0000256" key="14">
    <source>
        <dbReference type="SAM" id="SignalP"/>
    </source>
</evidence>
<sequence length="663" mass="71127">MMRPLIIVLATLAAAKDLQKLLRQMTLEEKLGLLHGSPSNYTGATTAITRLGVPRLLLNDGPQGFRAPPSLDGTSTAFPSGLAVAATFDDALAATWAATIASEFAKKGATVLLGPGLNVARVPFNGRNFEYCSGEDPYLGARMASAIIPAIQSQNVIATAKHYVLNNQETGRVGADSIIDERTWREIYLPPFESAVAHGALSAMCSYNRITLDNVTAWACGHRCEHPTTLQHLKEQSSVFVMSDWLATHSTQAIVKGLDQEMPSDFYFGSRLRDAVESGAVDEATIDAASLNVLRAMQTIGALGRAPRGDLMKDVSTPANRDIARRVAAHAIVLLKNNNILPLRTCAGLVVLGDLQNYTVGGGSGRVVGRTVSLTDAFETRCGIVEAYADLESEKAQDAVATATNVLVVTGSQSTEGADRSTLALDGEAMIDAAAKLNHNIIVACAAPGAFLTGWRDSVQAILTTWPGGQELAHALVDVLFGEVNPSARLPLTLPMTETDLKFTQRMYPGLPDPAPPKGCADPCLRVFYDEKLEVGYRRYDSHNIEPAYAFGHGRSYTSFVYGNLTVSLSQVTFDVRNIGGVAGAEVAQLYVVPPSSRGYQQLKGFHKTAVLAPGRVERVTLRFDARTFSAFLDGAWRRIPGSHELRVGASSRDARLRGTVDV</sequence>
<dbReference type="GO" id="GO:0008422">
    <property type="term" value="F:beta-glucosidase activity"/>
    <property type="evidence" value="ECO:0007669"/>
    <property type="project" value="UniProtKB-EC"/>
</dbReference>
<keyword evidence="5" id="KW-0964">Secreted</keyword>
<dbReference type="EMBL" id="CAKKNE010000002">
    <property type="protein sequence ID" value="CAH0369674.1"/>
    <property type="molecule type" value="Genomic_DNA"/>
</dbReference>
<evidence type="ECO:0000256" key="1">
    <source>
        <dbReference type="ARBA" id="ARBA00000448"/>
    </source>
</evidence>
<evidence type="ECO:0000313" key="16">
    <source>
        <dbReference type="EMBL" id="CAH0369674.1"/>
    </source>
</evidence>
<dbReference type="Proteomes" id="UP000789595">
    <property type="component" value="Unassembled WGS sequence"/>
</dbReference>
<dbReference type="Pfam" id="PF00933">
    <property type="entry name" value="Glyco_hydro_3"/>
    <property type="match status" value="1"/>
</dbReference>
<dbReference type="SUPFAM" id="SSF51445">
    <property type="entry name" value="(Trans)glycosidases"/>
    <property type="match status" value="1"/>
</dbReference>
<accession>A0A8J2SKW9</accession>
<dbReference type="InterPro" id="IPR002772">
    <property type="entry name" value="Glyco_hydro_3_C"/>
</dbReference>
<evidence type="ECO:0000256" key="6">
    <source>
        <dbReference type="ARBA" id="ARBA00022729"/>
    </source>
</evidence>
<evidence type="ECO:0000256" key="4">
    <source>
        <dbReference type="ARBA" id="ARBA00012744"/>
    </source>
</evidence>
<evidence type="ECO:0000256" key="7">
    <source>
        <dbReference type="ARBA" id="ARBA00022801"/>
    </source>
</evidence>
<dbReference type="InterPro" id="IPR026891">
    <property type="entry name" value="Fn3-like"/>
</dbReference>
<keyword evidence="6 14" id="KW-0732">Signal</keyword>
<gene>
    <name evidence="16" type="ORF">PECAL_2P28060</name>
</gene>
<keyword evidence="17" id="KW-1185">Reference proteome</keyword>
<proteinExistence type="inferred from homology"/>
<evidence type="ECO:0000256" key="5">
    <source>
        <dbReference type="ARBA" id="ARBA00022525"/>
    </source>
</evidence>
<feature type="chain" id="PRO_5035231607" description="Probable beta-glucosidase G" evidence="14">
    <location>
        <begin position="16"/>
        <end position="663"/>
    </location>
</feature>
<dbReference type="EC" id="3.2.1.21" evidence="4"/>
<dbReference type="PRINTS" id="PR00133">
    <property type="entry name" value="GLHYDRLASE3"/>
</dbReference>
<evidence type="ECO:0000259" key="15">
    <source>
        <dbReference type="SMART" id="SM01217"/>
    </source>
</evidence>
<comment type="similarity">
    <text evidence="3">Belongs to the glycosyl hydrolase 3 family.</text>
</comment>
<evidence type="ECO:0000256" key="12">
    <source>
        <dbReference type="ARBA" id="ARBA00041601"/>
    </source>
</evidence>
<dbReference type="InterPro" id="IPR050288">
    <property type="entry name" value="Cellulose_deg_GH3"/>
</dbReference>
<protein>
    <recommendedName>
        <fullName evidence="10">Probable beta-glucosidase G</fullName>
        <ecNumber evidence="4">3.2.1.21</ecNumber>
    </recommendedName>
    <alternativeName>
        <fullName evidence="11">Beta-D-glucoside glucohydrolase G</fullName>
    </alternativeName>
    <alternativeName>
        <fullName evidence="12">Cellobiase G</fullName>
    </alternativeName>
    <alternativeName>
        <fullName evidence="13">Gentiobiase G</fullName>
    </alternativeName>
</protein>
<dbReference type="AlphaFoldDB" id="A0A8J2SKW9"/>
<dbReference type="Pfam" id="PF01915">
    <property type="entry name" value="Glyco_hydro_3_C"/>
    <property type="match status" value="1"/>
</dbReference>
<dbReference type="InterPro" id="IPR017853">
    <property type="entry name" value="GH"/>
</dbReference>
<evidence type="ECO:0000256" key="3">
    <source>
        <dbReference type="ARBA" id="ARBA00005336"/>
    </source>
</evidence>
<comment type="caution">
    <text evidence="16">The sequence shown here is derived from an EMBL/GenBank/DDBJ whole genome shotgun (WGS) entry which is preliminary data.</text>
</comment>
<evidence type="ECO:0000313" key="17">
    <source>
        <dbReference type="Proteomes" id="UP000789595"/>
    </source>
</evidence>
<evidence type="ECO:0000256" key="2">
    <source>
        <dbReference type="ARBA" id="ARBA00004613"/>
    </source>
</evidence>
<feature type="domain" description="Fibronectin type III-like" evidence="15">
    <location>
        <begin position="586"/>
        <end position="652"/>
    </location>
</feature>
<dbReference type="InterPro" id="IPR013783">
    <property type="entry name" value="Ig-like_fold"/>
</dbReference>
<dbReference type="Gene3D" id="3.40.50.1700">
    <property type="entry name" value="Glycoside hydrolase family 3 C-terminal domain"/>
    <property type="match status" value="1"/>
</dbReference>
<dbReference type="InterPro" id="IPR036962">
    <property type="entry name" value="Glyco_hydro_3_N_sf"/>
</dbReference>
<comment type="catalytic activity">
    <reaction evidence="1">
        <text>Hydrolysis of terminal, non-reducing beta-D-glucosyl residues with release of beta-D-glucose.</text>
        <dbReference type="EC" id="3.2.1.21"/>
    </reaction>
</comment>
<evidence type="ECO:0000256" key="8">
    <source>
        <dbReference type="ARBA" id="ARBA00023295"/>
    </source>
</evidence>
<dbReference type="GO" id="GO:0005576">
    <property type="term" value="C:extracellular region"/>
    <property type="evidence" value="ECO:0007669"/>
    <property type="project" value="UniProtKB-SubCell"/>
</dbReference>
<dbReference type="Gene3D" id="2.60.40.10">
    <property type="entry name" value="Immunoglobulins"/>
    <property type="match status" value="1"/>
</dbReference>
<evidence type="ECO:0000256" key="13">
    <source>
        <dbReference type="ARBA" id="ARBA00041808"/>
    </source>
</evidence>
<keyword evidence="8" id="KW-0326">Glycosidase</keyword>
<evidence type="ECO:0000256" key="9">
    <source>
        <dbReference type="ARBA" id="ARBA00024983"/>
    </source>
</evidence>
<feature type="signal peptide" evidence="14">
    <location>
        <begin position="1"/>
        <end position="15"/>
    </location>
</feature>
<keyword evidence="7" id="KW-0378">Hydrolase</keyword>
<comment type="subcellular location">
    <subcellularLocation>
        <location evidence="2">Secreted</location>
    </subcellularLocation>
</comment>
<dbReference type="Gene3D" id="3.20.20.300">
    <property type="entry name" value="Glycoside hydrolase, family 3, N-terminal domain"/>
    <property type="match status" value="1"/>
</dbReference>
<reference evidence="16" key="1">
    <citation type="submission" date="2021-11" db="EMBL/GenBank/DDBJ databases">
        <authorList>
            <consortium name="Genoscope - CEA"/>
            <person name="William W."/>
        </authorList>
    </citation>
    <scope>NUCLEOTIDE SEQUENCE</scope>
</reference>
<dbReference type="GO" id="GO:0009251">
    <property type="term" value="P:glucan catabolic process"/>
    <property type="evidence" value="ECO:0007669"/>
    <property type="project" value="TreeGrafter"/>
</dbReference>
<dbReference type="InterPro" id="IPR036881">
    <property type="entry name" value="Glyco_hydro_3_C_sf"/>
</dbReference>
<organism evidence="16 17">
    <name type="scientific">Pelagomonas calceolata</name>
    <dbReference type="NCBI Taxonomy" id="35677"/>
    <lineage>
        <taxon>Eukaryota</taxon>
        <taxon>Sar</taxon>
        <taxon>Stramenopiles</taxon>
        <taxon>Ochrophyta</taxon>
        <taxon>Pelagophyceae</taxon>
        <taxon>Pelagomonadales</taxon>
        <taxon>Pelagomonadaceae</taxon>
        <taxon>Pelagomonas</taxon>
    </lineage>
</organism>
<dbReference type="InterPro" id="IPR001764">
    <property type="entry name" value="Glyco_hydro_3_N"/>
</dbReference>
<dbReference type="PANTHER" id="PTHR42715">
    <property type="entry name" value="BETA-GLUCOSIDASE"/>
    <property type="match status" value="1"/>
</dbReference>
<dbReference type="OrthoDB" id="416222at2759"/>
<dbReference type="Pfam" id="PF14310">
    <property type="entry name" value="Fn3-like"/>
    <property type="match status" value="1"/>
</dbReference>
<dbReference type="SUPFAM" id="SSF52279">
    <property type="entry name" value="Beta-D-glucan exohydrolase, C-terminal domain"/>
    <property type="match status" value="1"/>
</dbReference>
<dbReference type="SMART" id="SM01217">
    <property type="entry name" value="Fn3_like"/>
    <property type="match status" value="1"/>
</dbReference>
<comment type="function">
    <text evidence="9">Beta-glucosidases are one of a number of cellulolytic enzymes involved in the degradation of cellulosic biomass. Catalyzes the last step releasing glucose from the inhibitory cellobiose.</text>
</comment>
<evidence type="ECO:0000256" key="10">
    <source>
        <dbReference type="ARBA" id="ARBA00039579"/>
    </source>
</evidence>
<evidence type="ECO:0000256" key="11">
    <source>
        <dbReference type="ARBA" id="ARBA00041276"/>
    </source>
</evidence>
<dbReference type="PANTHER" id="PTHR42715:SF12">
    <property type="entry name" value="BETA-GLUCOSIDASE G-RELATED"/>
    <property type="match status" value="1"/>
</dbReference>